<protein>
    <recommendedName>
        <fullName evidence="4">DUF3955 domain-containing protein</fullName>
    </recommendedName>
</protein>
<dbReference type="EMBL" id="JAAGPU010000039">
    <property type="protein sequence ID" value="NEU06286.1"/>
    <property type="molecule type" value="Genomic_DNA"/>
</dbReference>
<dbReference type="RefSeq" id="WP_199870767.1">
    <property type="nucleotide sequence ID" value="NZ_JAAGPU010000039.1"/>
</dbReference>
<gene>
    <name evidence="2" type="ORF">G3M99_15845</name>
</gene>
<organism evidence="2 3">
    <name type="scientific">Clostridium senegalense</name>
    <dbReference type="NCBI Taxonomy" id="1465809"/>
    <lineage>
        <taxon>Bacteria</taxon>
        <taxon>Bacillati</taxon>
        <taxon>Bacillota</taxon>
        <taxon>Clostridia</taxon>
        <taxon>Eubacteriales</taxon>
        <taxon>Clostridiaceae</taxon>
        <taxon>Clostridium</taxon>
    </lineage>
</organism>
<name>A0A6M0H6C5_9CLOT</name>
<keyword evidence="1" id="KW-0812">Transmembrane</keyword>
<evidence type="ECO:0008006" key="4">
    <source>
        <dbReference type="Google" id="ProtNLM"/>
    </source>
</evidence>
<dbReference type="AlphaFoldDB" id="A0A6M0H6C5"/>
<proteinExistence type="predicted"/>
<comment type="caution">
    <text evidence="2">The sequence shown here is derived from an EMBL/GenBank/DDBJ whole genome shotgun (WGS) entry which is preliminary data.</text>
</comment>
<keyword evidence="1" id="KW-0472">Membrane</keyword>
<accession>A0A6M0H6C5</accession>
<feature type="transmembrane region" description="Helical" evidence="1">
    <location>
        <begin position="33"/>
        <end position="58"/>
    </location>
</feature>
<evidence type="ECO:0000313" key="3">
    <source>
        <dbReference type="Proteomes" id="UP000481872"/>
    </source>
</evidence>
<evidence type="ECO:0000256" key="1">
    <source>
        <dbReference type="SAM" id="Phobius"/>
    </source>
</evidence>
<sequence>MNKRFQFIMLLISVLGFLILSLSHIFRDSLTEFTLGLCEGLSFVFIITWGIYMCCCFAKKKNPYKIS</sequence>
<keyword evidence="1" id="KW-1133">Transmembrane helix</keyword>
<dbReference type="Proteomes" id="UP000481872">
    <property type="component" value="Unassembled WGS sequence"/>
</dbReference>
<evidence type="ECO:0000313" key="2">
    <source>
        <dbReference type="EMBL" id="NEU06286.1"/>
    </source>
</evidence>
<keyword evidence="3" id="KW-1185">Reference proteome</keyword>
<reference evidence="2 3" key="1">
    <citation type="submission" date="2020-02" db="EMBL/GenBank/DDBJ databases">
        <title>Genome assembly of a novel Clostridium senegalense strain.</title>
        <authorList>
            <person name="Gupta T.B."/>
            <person name="Jauregui R."/>
            <person name="Maclean P."/>
            <person name="Nawarathana A."/>
            <person name="Brightwell G."/>
        </authorList>
    </citation>
    <scope>NUCLEOTIDE SEQUENCE [LARGE SCALE GENOMIC DNA]</scope>
    <source>
        <strain evidence="2 3">AGRFS4</strain>
    </source>
</reference>
<feature type="transmembrane region" description="Helical" evidence="1">
    <location>
        <begin position="7"/>
        <end position="27"/>
    </location>
</feature>